<feature type="domain" description="Metallo-beta-lactamase" evidence="2">
    <location>
        <begin position="165"/>
        <end position="296"/>
    </location>
</feature>
<comment type="caution">
    <text evidence="3">The sequence shown here is derived from an EMBL/GenBank/DDBJ whole genome shotgun (WGS) entry which is preliminary data.</text>
</comment>
<evidence type="ECO:0000259" key="2">
    <source>
        <dbReference type="Pfam" id="PF00753"/>
    </source>
</evidence>
<feature type="region of interest" description="Disordered" evidence="1">
    <location>
        <begin position="1"/>
        <end position="28"/>
    </location>
</feature>
<dbReference type="Proteomes" id="UP000612055">
    <property type="component" value="Unassembled WGS sequence"/>
</dbReference>
<dbReference type="CDD" id="cd07713">
    <property type="entry name" value="DHPS-like_MBL-fold"/>
    <property type="match status" value="1"/>
</dbReference>
<dbReference type="EMBL" id="JAEHOE010000003">
    <property type="protein sequence ID" value="KAG2500632.1"/>
    <property type="molecule type" value="Genomic_DNA"/>
</dbReference>
<dbReference type="AlphaFoldDB" id="A0A835YF90"/>
<sequence>MSTAQPTSAGATASAPGAVPAAAAPPGPALVPNPDPAVAEAELAAARAAWAALREVDRLTVRVIVDNETDGLSSPCPMCDPQLGPECRTPYVTEFSAGVQRVLAGVDPCLDFRRVAMGGHGLSLLIEAEVAQPPQAQGKGSAAQAGAADGAGAGSGAGAGGVFRVLFDGGPREELWRANAESLGVDLGGVGGAMLSHWHIDHSVGLIEVAKAAAATRAAALGLAAESADDSLLAPPPPFVFDLHPDRPVRRGFMPLPGRPVPLNEDPTYGQLSPPGCVVELHAEPHVMGGPAPGPGPAGPAGPTSGPALGGVFFVSGSIPRRTAFEQGQPGHVQLGSDGTWRPDVFLMDERYMAVKIRGRGAVVFTACSHAGVVNVVESVAEVSQSPVAAVMGGFHLASRPMEQRVPETVAALQRLLPGGLVLAGHCTGWRAKAALAGAFGDRYQPCFVGGTYAFLAPPRLQDKAPA</sequence>
<dbReference type="Gene3D" id="3.60.15.10">
    <property type="entry name" value="Ribonuclease Z/Hydroxyacylglutathione hydrolase-like"/>
    <property type="match status" value="2"/>
</dbReference>
<dbReference type="InterPro" id="IPR052926">
    <property type="entry name" value="Metallo-beta-lactamase_dom"/>
</dbReference>
<evidence type="ECO:0000313" key="4">
    <source>
        <dbReference type="Proteomes" id="UP000612055"/>
    </source>
</evidence>
<dbReference type="InterPro" id="IPR001279">
    <property type="entry name" value="Metallo-B-lactamas"/>
</dbReference>
<reference evidence="3" key="1">
    <citation type="journal article" date="2020" name="bioRxiv">
        <title>Comparative genomics of Chlamydomonas.</title>
        <authorList>
            <person name="Craig R.J."/>
            <person name="Hasan A.R."/>
            <person name="Ness R.W."/>
            <person name="Keightley P.D."/>
        </authorList>
    </citation>
    <scope>NUCLEOTIDE SEQUENCE</scope>
    <source>
        <strain evidence="3">CCAP 11/70</strain>
    </source>
</reference>
<name>A0A835YF90_9CHLO</name>
<accession>A0A835YF90</accession>
<dbReference type="GO" id="GO:0016740">
    <property type="term" value="F:transferase activity"/>
    <property type="evidence" value="ECO:0007669"/>
    <property type="project" value="TreeGrafter"/>
</dbReference>
<organism evidence="3 4">
    <name type="scientific">Edaphochlamys debaryana</name>
    <dbReference type="NCBI Taxonomy" id="47281"/>
    <lineage>
        <taxon>Eukaryota</taxon>
        <taxon>Viridiplantae</taxon>
        <taxon>Chlorophyta</taxon>
        <taxon>core chlorophytes</taxon>
        <taxon>Chlorophyceae</taxon>
        <taxon>CS clade</taxon>
        <taxon>Chlamydomonadales</taxon>
        <taxon>Chlamydomonadales incertae sedis</taxon>
        <taxon>Edaphochlamys</taxon>
    </lineage>
</organism>
<dbReference type="InterPro" id="IPR036866">
    <property type="entry name" value="RibonucZ/Hydroxyglut_hydro"/>
</dbReference>
<proteinExistence type="predicted"/>
<dbReference type="SUPFAM" id="SSF56281">
    <property type="entry name" value="Metallo-hydrolase/oxidoreductase"/>
    <property type="match status" value="1"/>
</dbReference>
<dbReference type="InterPro" id="IPR041712">
    <property type="entry name" value="DHPS-like_MBL-fold"/>
</dbReference>
<dbReference type="OrthoDB" id="1470350at2759"/>
<evidence type="ECO:0000313" key="3">
    <source>
        <dbReference type="EMBL" id="KAG2500632.1"/>
    </source>
</evidence>
<gene>
    <name evidence="3" type="ORF">HYH03_001399</name>
</gene>
<dbReference type="Pfam" id="PF00753">
    <property type="entry name" value="Lactamase_B"/>
    <property type="match status" value="1"/>
</dbReference>
<feature type="compositionally biased region" description="Low complexity" evidence="1">
    <location>
        <begin position="1"/>
        <end position="22"/>
    </location>
</feature>
<dbReference type="PANTHER" id="PTHR13754">
    <property type="entry name" value="METALLO-BETA-LACTAMASE SUPERFAMILY PROTEIN"/>
    <property type="match status" value="1"/>
</dbReference>
<evidence type="ECO:0000256" key="1">
    <source>
        <dbReference type="SAM" id="MobiDB-lite"/>
    </source>
</evidence>
<protein>
    <recommendedName>
        <fullName evidence="2">Metallo-beta-lactamase domain-containing protein</fullName>
    </recommendedName>
</protein>
<dbReference type="PANTHER" id="PTHR13754:SF13">
    <property type="entry name" value="METALLO-BETA-LACTAMASE SUPERFAMILY PROTEIN (AFU_ORTHOLOGUE AFUA_3G07630)"/>
    <property type="match status" value="1"/>
</dbReference>
<keyword evidence="4" id="KW-1185">Reference proteome</keyword>